<accession>A0A8H7IRG2</accession>
<dbReference type="EMBL" id="MDYX01000040">
    <property type="protein sequence ID" value="KAF9630376.1"/>
    <property type="molecule type" value="Genomic_DNA"/>
</dbReference>
<dbReference type="PANTHER" id="PTHR21310:SF13">
    <property type="entry name" value="AMINOGLYCOSIDE PHOSPHOTRANSFERASE DOMAIN-CONTAINING PROTEIN"/>
    <property type="match status" value="1"/>
</dbReference>
<evidence type="ECO:0000313" key="2">
    <source>
        <dbReference type="EMBL" id="KAF9630376.1"/>
    </source>
</evidence>
<reference evidence="2" key="1">
    <citation type="submission" date="2016-08" db="EMBL/GenBank/DDBJ databases">
        <authorList>
            <person name="Yan J."/>
        </authorList>
    </citation>
    <scope>NUCLEOTIDE SEQUENCE</scope>
    <source>
        <strain evidence="2">CSS-01s</strain>
    </source>
</reference>
<sequence>MASFQLSFRDNPNGSIAVHDHAADTASSDNENQHAEGLNSNVVAHVHAAGDASSDNKDEPAEEAKYSNPANGHFPPQPDNGPPIDLIKEQRGKVKWVSGYSSFPYSVWAEDINVAAIRDVVAAQIHHIGLDKDDFEVEYFAEGSFNKLYTVRKASQPPDTGPEYIFRVCLPVHPWYKLESEVATMELVHMYTNIPVPKVYVYDSDSDNPVRYEWMMMDKMKGTPFLEAREAMNMEQKMKLARTVADWMHQLSTLRFDKIGSIYRGRTKPATSKTDFKVGPIVDQTFMRDWRLEYKLHRGPYTSIEQYLRALIDVNLAEVIDPRQKQRFEFHAAREELDWLTSNADDCSDSDKKKLIMKAQAPWTSQPPEAKPARIKQLLEHVDLYNVRHDYDTETVIHERGNYSLFDVRGNRRPDPTPVKAAQCQALLFAVPHLSPAESLSPSSTVLHHGDVSVNNVLVDPATGDAIALVDWEQAQALPYALIDPIPSALYDKYDMTSPPRKPPPTAPEVMHETYEVKYEFYVNSLMRKEFRQRLEDLGSPYLETFEDKDSELKHLLELANYAEAPFIKGDVKKLVEKLEKEIGRGF</sequence>
<protein>
    <submittedName>
        <fullName evidence="2">Aminoglycoside phosphotransferase protein</fullName>
    </submittedName>
</protein>
<name>A0A8H7IRG2_9PEZI</name>
<feature type="compositionally biased region" description="Polar residues" evidence="1">
    <location>
        <begin position="1"/>
        <end position="14"/>
    </location>
</feature>
<organism evidence="2 3">
    <name type="scientific">Lasiodiplodia theobromae</name>
    <dbReference type="NCBI Taxonomy" id="45133"/>
    <lineage>
        <taxon>Eukaryota</taxon>
        <taxon>Fungi</taxon>
        <taxon>Dikarya</taxon>
        <taxon>Ascomycota</taxon>
        <taxon>Pezizomycotina</taxon>
        <taxon>Dothideomycetes</taxon>
        <taxon>Dothideomycetes incertae sedis</taxon>
        <taxon>Botryosphaeriales</taxon>
        <taxon>Botryosphaeriaceae</taxon>
        <taxon>Lasiodiplodia</taxon>
    </lineage>
</organism>
<comment type="caution">
    <text evidence="2">The sequence shown here is derived from an EMBL/GenBank/DDBJ whole genome shotgun (WGS) entry which is preliminary data.</text>
</comment>
<dbReference type="SUPFAM" id="SSF56112">
    <property type="entry name" value="Protein kinase-like (PK-like)"/>
    <property type="match status" value="1"/>
</dbReference>
<feature type="region of interest" description="Disordered" evidence="1">
    <location>
        <begin position="1"/>
        <end position="84"/>
    </location>
</feature>
<reference evidence="2" key="2">
    <citation type="journal article" date="2018" name="DNA Res.">
        <title>Comparative genome and transcriptome analyses reveal adaptations to opportunistic infections in woody plant degrading pathogens of Botryosphaeriaceae.</title>
        <authorList>
            <person name="Yan J.Y."/>
            <person name="Zhao W.S."/>
            <person name="Chen Z."/>
            <person name="Xing Q.K."/>
            <person name="Zhang W."/>
            <person name="Chethana K.W.T."/>
            <person name="Xue M.F."/>
            <person name="Xu J.P."/>
            <person name="Phillips A.J.L."/>
            <person name="Wang Y."/>
            <person name="Liu J.H."/>
            <person name="Liu M."/>
            <person name="Zhou Y."/>
            <person name="Jayawardena R.S."/>
            <person name="Manawasinghe I.S."/>
            <person name="Huang J.B."/>
            <person name="Qiao G.H."/>
            <person name="Fu C.Y."/>
            <person name="Guo F.F."/>
            <person name="Dissanayake A.J."/>
            <person name="Peng Y.L."/>
            <person name="Hyde K.D."/>
            <person name="Li X.H."/>
        </authorList>
    </citation>
    <scope>NUCLEOTIDE SEQUENCE</scope>
    <source>
        <strain evidence="2">CSS-01s</strain>
    </source>
</reference>
<dbReference type="InterPro" id="IPR051678">
    <property type="entry name" value="AGP_Transferase"/>
</dbReference>
<evidence type="ECO:0000313" key="3">
    <source>
        <dbReference type="Proteomes" id="UP000627934"/>
    </source>
</evidence>
<dbReference type="PANTHER" id="PTHR21310">
    <property type="entry name" value="AMINOGLYCOSIDE PHOSPHOTRANSFERASE-RELATED-RELATED"/>
    <property type="match status" value="1"/>
</dbReference>
<dbReference type="Proteomes" id="UP000627934">
    <property type="component" value="Unassembled WGS sequence"/>
</dbReference>
<evidence type="ECO:0000256" key="1">
    <source>
        <dbReference type="SAM" id="MobiDB-lite"/>
    </source>
</evidence>
<dbReference type="Gene3D" id="3.90.1200.10">
    <property type="match status" value="1"/>
</dbReference>
<feature type="compositionally biased region" description="Basic and acidic residues" evidence="1">
    <location>
        <begin position="54"/>
        <end position="65"/>
    </location>
</feature>
<dbReference type="InterPro" id="IPR011009">
    <property type="entry name" value="Kinase-like_dom_sf"/>
</dbReference>
<dbReference type="AlphaFoldDB" id="A0A8H7IRG2"/>
<gene>
    <name evidence="2" type="ORF">BFW01_g938</name>
</gene>
<proteinExistence type="predicted"/>